<dbReference type="AlphaFoldDB" id="A0A382IAA1"/>
<accession>A0A382IAA1</accession>
<evidence type="ECO:0000313" key="1">
    <source>
        <dbReference type="EMBL" id="SVB96570.1"/>
    </source>
</evidence>
<name>A0A382IAA1_9ZZZZ</name>
<protein>
    <submittedName>
        <fullName evidence="1">Uncharacterized protein</fullName>
    </submittedName>
</protein>
<sequence length="50" mass="5356">MNVDELCARFPEISPELRNEPALSEFAATFGDLLAVAHKPSNCSTGHDPG</sequence>
<proteinExistence type="predicted"/>
<dbReference type="EMBL" id="UINC01066159">
    <property type="protein sequence ID" value="SVB96570.1"/>
    <property type="molecule type" value="Genomic_DNA"/>
</dbReference>
<reference evidence="1" key="1">
    <citation type="submission" date="2018-05" db="EMBL/GenBank/DDBJ databases">
        <authorList>
            <person name="Lanie J.A."/>
            <person name="Ng W.-L."/>
            <person name="Kazmierczak K.M."/>
            <person name="Andrzejewski T.M."/>
            <person name="Davidsen T.M."/>
            <person name="Wayne K.J."/>
            <person name="Tettelin H."/>
            <person name="Glass J.I."/>
            <person name="Rusch D."/>
            <person name="Podicherti R."/>
            <person name="Tsui H.-C.T."/>
            <person name="Winkler M.E."/>
        </authorList>
    </citation>
    <scope>NUCLEOTIDE SEQUENCE</scope>
</reference>
<organism evidence="1">
    <name type="scientific">marine metagenome</name>
    <dbReference type="NCBI Taxonomy" id="408172"/>
    <lineage>
        <taxon>unclassified sequences</taxon>
        <taxon>metagenomes</taxon>
        <taxon>ecological metagenomes</taxon>
    </lineage>
</organism>
<gene>
    <name evidence="1" type="ORF">METZ01_LOCUS249424</name>
</gene>
<feature type="non-terminal residue" evidence="1">
    <location>
        <position position="50"/>
    </location>
</feature>